<accession>A0ABP5VHU6</accession>
<sequence>MKVELNNASEPETAAPAKSVGTVRLFEDPAESDECNRTLILTTDPGTNVTVTARQTEDGKAPLCEIADVAAAGAMGVLNKGPIARRSPPFPARSLAHRNACALLGADALDIVPGIDAGDPDVGFGGWDCEWHSTTRDLDIELRFDRDQPLTAADGNPTRLRGYRTFIEAEGDGEETCLVRTVVREYVDQKGRTAIEMLYLVVSGEQPADRLCSMGTRLADSAAAALP</sequence>
<gene>
    <name evidence="1" type="ORF">GCM10010191_09020</name>
</gene>
<comment type="caution">
    <text evidence="1">The sequence shown here is derived from an EMBL/GenBank/DDBJ whole genome shotgun (WGS) entry which is preliminary data.</text>
</comment>
<organism evidence="1 2">
    <name type="scientific">Actinomadura vinacea</name>
    <dbReference type="NCBI Taxonomy" id="115336"/>
    <lineage>
        <taxon>Bacteria</taxon>
        <taxon>Bacillati</taxon>
        <taxon>Actinomycetota</taxon>
        <taxon>Actinomycetes</taxon>
        <taxon>Streptosporangiales</taxon>
        <taxon>Thermomonosporaceae</taxon>
        <taxon>Actinomadura</taxon>
    </lineage>
</organism>
<keyword evidence="2" id="KW-1185">Reference proteome</keyword>
<dbReference type="EMBL" id="BAAARW010000003">
    <property type="protein sequence ID" value="GAA2403647.1"/>
    <property type="molecule type" value="Genomic_DNA"/>
</dbReference>
<dbReference type="RefSeq" id="WP_344587153.1">
    <property type="nucleotide sequence ID" value="NZ_BAAARW010000003.1"/>
</dbReference>
<evidence type="ECO:0000313" key="2">
    <source>
        <dbReference type="Proteomes" id="UP001501231"/>
    </source>
</evidence>
<dbReference type="Proteomes" id="UP001501231">
    <property type="component" value="Unassembled WGS sequence"/>
</dbReference>
<evidence type="ECO:0000313" key="1">
    <source>
        <dbReference type="EMBL" id="GAA2403647.1"/>
    </source>
</evidence>
<proteinExistence type="predicted"/>
<name>A0ABP5VHU6_9ACTN</name>
<protein>
    <submittedName>
        <fullName evidence="1">Uncharacterized protein</fullName>
    </submittedName>
</protein>
<reference evidence="2" key="1">
    <citation type="journal article" date="2019" name="Int. J. Syst. Evol. Microbiol.">
        <title>The Global Catalogue of Microorganisms (GCM) 10K type strain sequencing project: providing services to taxonomists for standard genome sequencing and annotation.</title>
        <authorList>
            <consortium name="The Broad Institute Genomics Platform"/>
            <consortium name="The Broad Institute Genome Sequencing Center for Infectious Disease"/>
            <person name="Wu L."/>
            <person name="Ma J."/>
        </authorList>
    </citation>
    <scope>NUCLEOTIDE SEQUENCE [LARGE SCALE GENOMIC DNA]</scope>
    <source>
        <strain evidence="2">JCM 3325</strain>
    </source>
</reference>